<evidence type="ECO:0000256" key="1">
    <source>
        <dbReference type="ARBA" id="ARBA00010638"/>
    </source>
</evidence>
<keyword evidence="4" id="KW-0436">Ligase</keyword>
<dbReference type="GO" id="GO:0009396">
    <property type="term" value="P:folic acid-containing compound biosynthetic process"/>
    <property type="evidence" value="ECO:0007669"/>
    <property type="project" value="TreeGrafter"/>
</dbReference>
<dbReference type="GO" id="GO:0035999">
    <property type="term" value="P:tetrahydrofolate interconversion"/>
    <property type="evidence" value="ECO:0007669"/>
    <property type="project" value="TreeGrafter"/>
</dbReference>
<dbReference type="InterPro" id="IPR002698">
    <property type="entry name" value="FTHF_cligase"/>
</dbReference>
<keyword evidence="2" id="KW-0547">Nucleotide-binding</keyword>
<dbReference type="Pfam" id="PF01812">
    <property type="entry name" value="5-FTHF_cyc-lig"/>
    <property type="match status" value="1"/>
</dbReference>
<comment type="similarity">
    <text evidence="1">Belongs to the 5-formyltetrahydrofolate cyclo-ligase family.</text>
</comment>
<evidence type="ECO:0000313" key="4">
    <source>
        <dbReference type="EMBL" id="KAA6331870.1"/>
    </source>
</evidence>
<dbReference type="SUPFAM" id="SSF100950">
    <property type="entry name" value="NagB/RpiA/CoA transferase-like"/>
    <property type="match status" value="1"/>
</dbReference>
<dbReference type="NCBIfam" id="TIGR02727">
    <property type="entry name" value="MTHFS_bact"/>
    <property type="match status" value="1"/>
</dbReference>
<gene>
    <name evidence="4" type="ORF">EZS27_019564</name>
</gene>
<keyword evidence="3" id="KW-0067">ATP-binding</keyword>
<dbReference type="GO" id="GO:0005524">
    <property type="term" value="F:ATP binding"/>
    <property type="evidence" value="ECO:0007669"/>
    <property type="project" value="UniProtKB-KW"/>
</dbReference>
<dbReference type="Gene3D" id="3.40.50.10420">
    <property type="entry name" value="NagB/RpiA/CoA transferase-like"/>
    <property type="match status" value="1"/>
</dbReference>
<evidence type="ECO:0000256" key="2">
    <source>
        <dbReference type="ARBA" id="ARBA00022741"/>
    </source>
</evidence>
<proteinExistence type="inferred from homology"/>
<dbReference type="EMBL" id="SNRY01001313">
    <property type="protein sequence ID" value="KAA6331870.1"/>
    <property type="molecule type" value="Genomic_DNA"/>
</dbReference>
<dbReference type="GO" id="GO:0030272">
    <property type="term" value="F:5-formyltetrahydrofolate cyclo-ligase activity"/>
    <property type="evidence" value="ECO:0007669"/>
    <property type="project" value="UniProtKB-EC"/>
</dbReference>
<protein>
    <submittedName>
        <fullName evidence="4">5-formyltetrahydrofolate cyclo-ligase</fullName>
        <ecNumber evidence="4">6.3.3.2</ecNumber>
    </submittedName>
</protein>
<comment type="caution">
    <text evidence="4">The sequence shown here is derived from an EMBL/GenBank/DDBJ whole genome shotgun (WGS) entry which is preliminary data.</text>
</comment>
<sequence length="198" mass="22664">MTEVRKKELRELMVEKKRLCCNSLFRMQSVEIFSRLETHVIFKEAHTVLLFYSLKDEPDTHSFIEKWSGEKEILLPAVHGENLELRVYNGCEDLLHGAYGVQEPSGSLFTDYASIDLVVIPGVAFDRSGNRLGRGKGYYDKLLPHISAYKVGVCFSFQLVEDVPTGEFDVRVDEIITSFPDFDNATPKQISKKNRQRV</sequence>
<dbReference type="InterPro" id="IPR024185">
    <property type="entry name" value="FTHF_cligase-like_sf"/>
</dbReference>
<organism evidence="4">
    <name type="scientific">termite gut metagenome</name>
    <dbReference type="NCBI Taxonomy" id="433724"/>
    <lineage>
        <taxon>unclassified sequences</taxon>
        <taxon>metagenomes</taxon>
        <taxon>organismal metagenomes</taxon>
    </lineage>
</organism>
<dbReference type="EC" id="6.3.3.2" evidence="4"/>
<reference evidence="4" key="1">
    <citation type="submission" date="2019-03" db="EMBL/GenBank/DDBJ databases">
        <title>Single cell metagenomics reveals metabolic interactions within the superorganism composed of flagellate Streblomastix strix and complex community of Bacteroidetes bacteria on its surface.</title>
        <authorList>
            <person name="Treitli S.C."/>
            <person name="Kolisko M."/>
            <person name="Husnik F."/>
            <person name="Keeling P."/>
            <person name="Hampl V."/>
        </authorList>
    </citation>
    <scope>NUCLEOTIDE SEQUENCE</scope>
    <source>
        <strain evidence="4">STM</strain>
    </source>
</reference>
<name>A0A5J4RFA7_9ZZZZ</name>
<dbReference type="PANTHER" id="PTHR23407">
    <property type="entry name" value="ATPASE INHIBITOR/5-FORMYLTETRAHYDROFOLATE CYCLO-LIGASE"/>
    <property type="match status" value="1"/>
</dbReference>
<evidence type="ECO:0000256" key="3">
    <source>
        <dbReference type="ARBA" id="ARBA00022840"/>
    </source>
</evidence>
<dbReference type="PIRSF" id="PIRSF006806">
    <property type="entry name" value="FTHF_cligase"/>
    <property type="match status" value="1"/>
</dbReference>
<dbReference type="InterPro" id="IPR037171">
    <property type="entry name" value="NagB/RpiA_transferase-like"/>
</dbReference>
<accession>A0A5J4RFA7</accession>
<dbReference type="PANTHER" id="PTHR23407:SF1">
    <property type="entry name" value="5-FORMYLTETRAHYDROFOLATE CYCLO-LIGASE"/>
    <property type="match status" value="1"/>
</dbReference>
<dbReference type="AlphaFoldDB" id="A0A5J4RFA7"/>